<keyword evidence="5" id="KW-0539">Nucleus</keyword>
<keyword evidence="2" id="KW-0805">Transcription regulation</keyword>
<evidence type="ECO:0000313" key="9">
    <source>
        <dbReference type="Proteomes" id="UP000597762"/>
    </source>
</evidence>
<comment type="subcellular location">
    <subcellularLocation>
        <location evidence="1">Nucleus</location>
    </subcellularLocation>
</comment>
<dbReference type="EMBL" id="CAHIKZ030001958">
    <property type="protein sequence ID" value="CAE1278077.1"/>
    <property type="molecule type" value="Genomic_DNA"/>
</dbReference>
<evidence type="ECO:0000256" key="2">
    <source>
        <dbReference type="ARBA" id="ARBA00023015"/>
    </source>
</evidence>
<feature type="domain" description="BHLH" evidence="7">
    <location>
        <begin position="1"/>
        <end position="42"/>
    </location>
</feature>
<dbReference type="PROSITE" id="PS50888">
    <property type="entry name" value="BHLH"/>
    <property type="match status" value="1"/>
</dbReference>
<dbReference type="GO" id="GO:0000981">
    <property type="term" value="F:DNA-binding transcription factor activity, RNA polymerase II-specific"/>
    <property type="evidence" value="ECO:0007669"/>
    <property type="project" value="TreeGrafter"/>
</dbReference>
<dbReference type="GO" id="GO:0005634">
    <property type="term" value="C:nucleus"/>
    <property type="evidence" value="ECO:0007669"/>
    <property type="project" value="UniProtKB-SubCell"/>
</dbReference>
<evidence type="ECO:0000313" key="8">
    <source>
        <dbReference type="EMBL" id="CAE1278077.1"/>
    </source>
</evidence>
<dbReference type="GO" id="GO:0046983">
    <property type="term" value="F:protein dimerization activity"/>
    <property type="evidence" value="ECO:0007669"/>
    <property type="project" value="InterPro"/>
</dbReference>
<evidence type="ECO:0000256" key="6">
    <source>
        <dbReference type="SAM" id="MobiDB-lite"/>
    </source>
</evidence>
<keyword evidence="3" id="KW-0238">DNA-binding</keyword>
<dbReference type="Gene3D" id="4.10.280.10">
    <property type="entry name" value="Helix-loop-helix DNA-binding domain"/>
    <property type="match status" value="1"/>
</dbReference>
<dbReference type="AlphaFoldDB" id="A0A812CPI9"/>
<evidence type="ECO:0000256" key="5">
    <source>
        <dbReference type="ARBA" id="ARBA00023242"/>
    </source>
</evidence>
<dbReference type="Pfam" id="PF00010">
    <property type="entry name" value="HLH"/>
    <property type="match status" value="1"/>
</dbReference>
<proteinExistence type="predicted"/>
<gene>
    <name evidence="8" type="ORF">SPHA_41038</name>
</gene>
<evidence type="ECO:0000259" key="7">
    <source>
        <dbReference type="PROSITE" id="PS50888"/>
    </source>
</evidence>
<dbReference type="OrthoDB" id="6022628at2759"/>
<name>A0A812CPI9_ACAPH</name>
<protein>
    <submittedName>
        <fullName evidence="8">MLX</fullName>
    </submittedName>
</protein>
<reference evidence="8" key="1">
    <citation type="submission" date="2021-01" db="EMBL/GenBank/DDBJ databases">
        <authorList>
            <person name="Li R."/>
            <person name="Bekaert M."/>
        </authorList>
    </citation>
    <scope>NUCLEOTIDE SEQUENCE</scope>
    <source>
        <strain evidence="8">Farmed</strain>
    </source>
</reference>
<organism evidence="8 9">
    <name type="scientific">Acanthosepion pharaonis</name>
    <name type="common">Pharaoh cuttlefish</name>
    <name type="synonym">Sepia pharaonis</name>
    <dbReference type="NCBI Taxonomy" id="158019"/>
    <lineage>
        <taxon>Eukaryota</taxon>
        <taxon>Metazoa</taxon>
        <taxon>Spiralia</taxon>
        <taxon>Lophotrochozoa</taxon>
        <taxon>Mollusca</taxon>
        <taxon>Cephalopoda</taxon>
        <taxon>Coleoidea</taxon>
        <taxon>Decapodiformes</taxon>
        <taxon>Sepiida</taxon>
        <taxon>Sepiina</taxon>
        <taxon>Sepiidae</taxon>
        <taxon>Acanthosepion</taxon>
    </lineage>
</organism>
<dbReference type="PANTHER" id="PTHR15741">
    <property type="entry name" value="BASIC HELIX-LOOP-HELIX ZIP TRANSCRIPTION FACTOR"/>
    <property type="match status" value="1"/>
</dbReference>
<dbReference type="InterPro" id="IPR011598">
    <property type="entry name" value="bHLH_dom"/>
</dbReference>
<evidence type="ECO:0000256" key="3">
    <source>
        <dbReference type="ARBA" id="ARBA00023125"/>
    </source>
</evidence>
<comment type="caution">
    <text evidence="8">The sequence shown here is derived from an EMBL/GenBank/DDBJ whole genome shotgun (WGS) entry which is preliminary data.</text>
</comment>
<dbReference type="CDD" id="cd11405">
    <property type="entry name" value="bHLHzip_MLXIP_like"/>
    <property type="match status" value="1"/>
</dbReference>
<keyword evidence="4" id="KW-0804">Transcription</keyword>
<evidence type="ECO:0000256" key="4">
    <source>
        <dbReference type="ARBA" id="ARBA00023163"/>
    </source>
</evidence>
<dbReference type="GO" id="GO:0000978">
    <property type="term" value="F:RNA polymerase II cis-regulatory region sequence-specific DNA binding"/>
    <property type="evidence" value="ECO:0007669"/>
    <property type="project" value="TreeGrafter"/>
</dbReference>
<keyword evidence="9" id="KW-1185">Reference proteome</keyword>
<evidence type="ECO:0000256" key="1">
    <source>
        <dbReference type="ARBA" id="ARBA00004123"/>
    </source>
</evidence>
<dbReference type="InterPro" id="IPR036638">
    <property type="entry name" value="HLH_DNA-bd_sf"/>
</dbReference>
<accession>A0A812CPI9</accession>
<sequence length="397" mass="44374">MLIFQKGFETLKTLVPALQESSSLKESKASMLFKAVEHCRQIQAECKAQQEEACALRQELGSLNEDIEKLQAQLPDSGVDRVHRPRANLKDMFDEYITKRTKENWKFFFFSYLIRPLFESYNKMVSTETMQNFQDAVHHWREAMLSLTSLRQGSLTAMLQISTQTCIMDKPHKVPTETNEGIVQLSLSLNKEDTTTPSESVEEKNVASPFSSFSPQKSLPAVSLISSNYTPSLPATSASFSSSVSSTSFSSSSSISNPSNQASSSNNFLAPDPVDNLMVGASAASTVNNIDLSFLDRYSANYNSPIMERSSTDYLSMPNQNVSTDETNNFLWDDMQEFMLLNDLTQKDKHEGASPVSTPPFDLSSFDLTQFTNNYETFSDNQVNAPVVNSSKFLRKV</sequence>
<feature type="region of interest" description="Disordered" evidence="6">
    <location>
        <begin position="189"/>
        <end position="216"/>
    </location>
</feature>
<dbReference type="PANTHER" id="PTHR15741:SF37">
    <property type="entry name" value="LD38259P"/>
    <property type="match status" value="1"/>
</dbReference>
<feature type="compositionally biased region" description="Polar residues" evidence="6">
    <location>
        <begin position="189"/>
        <end position="199"/>
    </location>
</feature>
<dbReference type="SUPFAM" id="SSF47459">
    <property type="entry name" value="HLH, helix-loop-helix DNA-binding domain"/>
    <property type="match status" value="1"/>
</dbReference>
<dbReference type="InterPro" id="IPR052207">
    <property type="entry name" value="Max-like/E-box_TFs"/>
</dbReference>
<dbReference type="Proteomes" id="UP000597762">
    <property type="component" value="Unassembled WGS sequence"/>
</dbReference>